<dbReference type="NCBIfam" id="TIGR01575">
    <property type="entry name" value="rimI"/>
    <property type="match status" value="1"/>
</dbReference>
<dbReference type="Proteomes" id="UP000196475">
    <property type="component" value="Unassembled WGS sequence"/>
</dbReference>
<dbReference type="PROSITE" id="PS51186">
    <property type="entry name" value="GNAT"/>
    <property type="match status" value="1"/>
</dbReference>
<dbReference type="EMBL" id="LZRT01000100">
    <property type="protein sequence ID" value="OUM85555.1"/>
    <property type="molecule type" value="Genomic_DNA"/>
</dbReference>
<evidence type="ECO:0000256" key="3">
    <source>
        <dbReference type="ARBA" id="ARBA00022679"/>
    </source>
</evidence>
<evidence type="ECO:0000313" key="6">
    <source>
        <dbReference type="EMBL" id="OUM85555.1"/>
    </source>
</evidence>
<evidence type="ECO:0000259" key="5">
    <source>
        <dbReference type="PROSITE" id="PS51186"/>
    </source>
</evidence>
<comment type="similarity">
    <text evidence="1">Belongs to the acetyltransferase family. RimI subfamily.</text>
</comment>
<keyword evidence="3 6" id="KW-0808">Transferase</keyword>
<dbReference type="GO" id="GO:0008080">
    <property type="term" value="F:N-acetyltransferase activity"/>
    <property type="evidence" value="ECO:0007669"/>
    <property type="project" value="InterPro"/>
</dbReference>
<dbReference type="InterPro" id="IPR050680">
    <property type="entry name" value="YpeA/RimI_acetyltransf"/>
</dbReference>
<reference evidence="7" key="1">
    <citation type="submission" date="2016-06" db="EMBL/GenBank/DDBJ databases">
        <authorList>
            <person name="Nascimento L."/>
            <person name="Pereira R.V."/>
            <person name="Martins L.F."/>
            <person name="Quaggio R.B."/>
            <person name="Silva A.M."/>
            <person name="Setubal J.C."/>
        </authorList>
    </citation>
    <scope>NUCLEOTIDE SEQUENCE [LARGE SCALE GENOMIC DNA]</scope>
</reference>
<dbReference type="InterPro" id="IPR006464">
    <property type="entry name" value="AcTrfase_RimI/Ard1"/>
</dbReference>
<dbReference type="SUPFAM" id="SSF55729">
    <property type="entry name" value="Acyl-CoA N-acyltransferases (Nat)"/>
    <property type="match status" value="1"/>
</dbReference>
<accession>A0A1Y3PDW5</accession>
<dbReference type="CDD" id="cd04301">
    <property type="entry name" value="NAT_SF"/>
    <property type="match status" value="1"/>
</dbReference>
<keyword evidence="4" id="KW-0012">Acyltransferase</keyword>
<dbReference type="Pfam" id="PF00583">
    <property type="entry name" value="Acetyltransf_1"/>
    <property type="match status" value="1"/>
</dbReference>
<sequence>MNERVQVRPMRLEDIDDVWEVERAAFPNPWSKQAYYNELVLNKSAHYLVLLVEGKIRGYGGMWVLIDEAHITNVAIHPEVQGRRLGWLLMGTLMVWARSLGAERMTLEVRVSNVRAQNLYNKLGFVVTGVRPQYYTDNLEDALIMWATLDEGRLSSLFQHEWKDME</sequence>
<dbReference type="PANTHER" id="PTHR43420">
    <property type="entry name" value="ACETYLTRANSFERASE"/>
    <property type="match status" value="1"/>
</dbReference>
<evidence type="ECO:0000256" key="1">
    <source>
        <dbReference type="ARBA" id="ARBA00005395"/>
    </source>
</evidence>
<dbReference type="Gene3D" id="3.40.630.30">
    <property type="match status" value="1"/>
</dbReference>
<evidence type="ECO:0000313" key="7">
    <source>
        <dbReference type="Proteomes" id="UP000196475"/>
    </source>
</evidence>
<dbReference type="PANTHER" id="PTHR43420:SF44">
    <property type="entry name" value="ACETYLTRANSFERASE YPEA"/>
    <property type="match status" value="1"/>
</dbReference>
<feature type="domain" description="N-acetyltransferase" evidence="5">
    <location>
        <begin position="5"/>
        <end position="150"/>
    </location>
</feature>
<proteinExistence type="inferred from homology"/>
<dbReference type="AlphaFoldDB" id="A0A1Y3PDW5"/>
<evidence type="ECO:0000256" key="2">
    <source>
        <dbReference type="ARBA" id="ARBA00022490"/>
    </source>
</evidence>
<dbReference type="InterPro" id="IPR000182">
    <property type="entry name" value="GNAT_dom"/>
</dbReference>
<protein>
    <submittedName>
        <fullName evidence="6">Ribosomal-protein-alanine N-acetyltransferase</fullName>
    </submittedName>
</protein>
<evidence type="ECO:0000256" key="4">
    <source>
        <dbReference type="ARBA" id="ARBA00023315"/>
    </source>
</evidence>
<name>A0A1Y3PDW5_9BACI</name>
<gene>
    <name evidence="6" type="ORF">BAA01_05120</name>
</gene>
<organism evidence="6 7">
    <name type="scientific">Bacillus thermozeamaize</name>
    <dbReference type="NCBI Taxonomy" id="230954"/>
    <lineage>
        <taxon>Bacteria</taxon>
        <taxon>Bacillati</taxon>
        <taxon>Bacillota</taxon>
        <taxon>Bacilli</taxon>
        <taxon>Bacillales</taxon>
        <taxon>Bacillaceae</taxon>
        <taxon>Bacillus</taxon>
    </lineage>
</organism>
<dbReference type="InterPro" id="IPR016181">
    <property type="entry name" value="Acyl_CoA_acyltransferase"/>
</dbReference>
<comment type="caution">
    <text evidence="6">The sequence shown here is derived from an EMBL/GenBank/DDBJ whole genome shotgun (WGS) entry which is preliminary data.</text>
</comment>
<keyword evidence="2" id="KW-0963">Cytoplasm</keyword>